<reference evidence="1 2" key="1">
    <citation type="journal article" date="2019" name="Nat. Med.">
        <title>A library of human gut bacterial isolates paired with longitudinal multiomics data enables mechanistic microbiome research.</title>
        <authorList>
            <person name="Poyet M."/>
            <person name="Groussin M."/>
            <person name="Gibbons S.M."/>
            <person name="Avila-Pacheco J."/>
            <person name="Jiang X."/>
            <person name="Kearney S.M."/>
            <person name="Perrotta A.R."/>
            <person name="Berdy B."/>
            <person name="Zhao S."/>
            <person name="Lieberman T.D."/>
            <person name="Swanson P.K."/>
            <person name="Smith M."/>
            <person name="Roesemann S."/>
            <person name="Alexander J.E."/>
            <person name="Rich S.A."/>
            <person name="Livny J."/>
            <person name="Vlamakis H."/>
            <person name="Clish C."/>
            <person name="Bullock K."/>
            <person name="Deik A."/>
            <person name="Scott J."/>
            <person name="Pierce K.A."/>
            <person name="Xavier R.J."/>
            <person name="Alm E.J."/>
        </authorList>
    </citation>
    <scope>NUCLEOTIDE SEQUENCE [LARGE SCALE GENOMIC DNA]</scope>
    <source>
        <strain evidence="1 2">BIOML-A6</strain>
    </source>
</reference>
<comment type="caution">
    <text evidence="1">The sequence shown here is derived from an EMBL/GenBank/DDBJ whole genome shotgun (WGS) entry which is preliminary data.</text>
</comment>
<gene>
    <name evidence="1" type="ORF">GAP41_01275</name>
</gene>
<evidence type="ECO:0000313" key="2">
    <source>
        <dbReference type="Proteomes" id="UP000431575"/>
    </source>
</evidence>
<evidence type="ECO:0008006" key="3">
    <source>
        <dbReference type="Google" id="ProtNLM"/>
    </source>
</evidence>
<name>A0A7J5IET6_BACUN</name>
<dbReference type="AlphaFoldDB" id="A0A7J5IET6"/>
<sequence>MKRNLLSILFLVGIAPAMLGQQLKIDRIELMPNKPEPYIMRDWKQVAIGYDSLVYDVTKKGEYLPLTRITSDVTNFPGRKSYLQYTFVGSTDTLKTESINTFMSIVGATLCGVDKTNSFGQNWVLMSEEFFNCKNGLNLYGNRTSAVTGYDWWYELIPNILFYQLYALYPEVGNFKEEFTIVADRWLECVKALGGDAEKGTLPDTNFRAFNFDTMKPLLGSVPEPEAAGAMGWLFYMAYSQTREQKYLDAAKLCMERFSSFTSNPSYELQYLYGTINAARMNAELGTNYDLHKILNWCFDVGPLRRWQHTLGWGTVVGNWGGMDVSGMMAAISKEGETTWGDFAFIMNAFQQMGILAPLVRYDDRYARAIGKFLLNSANANRLFYSKYLPIENQDCAEWSRKYDPNSYIAYEAVRQYKDGKSPFATGDAVPYGWAETNLSLYSSASVGYLGGIMEKTNVEAILKFDLLKTDFFHEKGYPSYLFYNPYAVSKKVEICLGSISCDVYDAISNKFIAKSVKGKFKFSMPADEAMILVLAPTEGKITYEGKKTLVNGVVIDYNNK</sequence>
<evidence type="ECO:0000313" key="1">
    <source>
        <dbReference type="EMBL" id="KAB4246223.1"/>
    </source>
</evidence>
<proteinExistence type="predicted"/>
<accession>A0A7J5IET6</accession>
<organism evidence="1 2">
    <name type="scientific">Bacteroides uniformis</name>
    <dbReference type="NCBI Taxonomy" id="820"/>
    <lineage>
        <taxon>Bacteria</taxon>
        <taxon>Pseudomonadati</taxon>
        <taxon>Bacteroidota</taxon>
        <taxon>Bacteroidia</taxon>
        <taxon>Bacteroidales</taxon>
        <taxon>Bacteroidaceae</taxon>
        <taxon>Bacteroides</taxon>
    </lineage>
</organism>
<protein>
    <recommendedName>
        <fullName evidence="3">Alpha-L-rhamnosidase six-hairpin glycosidase domain-containing protein</fullName>
    </recommendedName>
</protein>
<dbReference type="EMBL" id="WCTM01000001">
    <property type="protein sequence ID" value="KAB4246223.1"/>
    <property type="molecule type" value="Genomic_DNA"/>
</dbReference>
<dbReference type="Proteomes" id="UP000431575">
    <property type="component" value="Unassembled WGS sequence"/>
</dbReference>
<dbReference type="RefSeq" id="WP_130080319.1">
    <property type="nucleotide sequence ID" value="NZ_CAKOCG010000001.1"/>
</dbReference>